<dbReference type="EMBL" id="JAFKCZ010000008">
    <property type="protein sequence ID" value="MBN7797510.1"/>
    <property type="molecule type" value="Genomic_DNA"/>
</dbReference>
<accession>A0A939DFU4</accession>
<dbReference type="Proteomes" id="UP000664303">
    <property type="component" value="Unassembled WGS sequence"/>
</dbReference>
<comment type="caution">
    <text evidence="5">The sequence shown here is derived from an EMBL/GenBank/DDBJ whole genome shotgun (WGS) entry which is preliminary data.</text>
</comment>
<dbReference type="Gene3D" id="3.30.300.30">
    <property type="match status" value="1"/>
</dbReference>
<dbReference type="RefSeq" id="WP_206560953.1">
    <property type="nucleotide sequence ID" value="NZ_JAFKCZ010000008.1"/>
</dbReference>
<dbReference type="Pfam" id="PF00501">
    <property type="entry name" value="AMP-binding"/>
    <property type="match status" value="1"/>
</dbReference>
<evidence type="ECO:0000259" key="4">
    <source>
        <dbReference type="Pfam" id="PF13193"/>
    </source>
</evidence>
<dbReference type="SUPFAM" id="SSF56801">
    <property type="entry name" value="Acetyl-CoA synthetase-like"/>
    <property type="match status" value="1"/>
</dbReference>
<comment type="similarity">
    <text evidence="1">Belongs to the ATP-dependent AMP-binding enzyme family.</text>
</comment>
<dbReference type="InterPro" id="IPR042099">
    <property type="entry name" value="ANL_N_sf"/>
</dbReference>
<evidence type="ECO:0000259" key="3">
    <source>
        <dbReference type="Pfam" id="PF00501"/>
    </source>
</evidence>
<dbReference type="GO" id="GO:0016878">
    <property type="term" value="F:acid-thiol ligase activity"/>
    <property type="evidence" value="ECO:0007669"/>
    <property type="project" value="UniProtKB-ARBA"/>
</dbReference>
<evidence type="ECO:0000256" key="1">
    <source>
        <dbReference type="ARBA" id="ARBA00006432"/>
    </source>
</evidence>
<dbReference type="InterPro" id="IPR000873">
    <property type="entry name" value="AMP-dep_synth/lig_dom"/>
</dbReference>
<evidence type="ECO:0000313" key="5">
    <source>
        <dbReference type="EMBL" id="MBN7797510.1"/>
    </source>
</evidence>
<organism evidence="5 6">
    <name type="scientific">Parahaliea mediterranea</name>
    <dbReference type="NCBI Taxonomy" id="651086"/>
    <lineage>
        <taxon>Bacteria</taxon>
        <taxon>Pseudomonadati</taxon>
        <taxon>Pseudomonadota</taxon>
        <taxon>Gammaproteobacteria</taxon>
        <taxon>Cellvibrionales</taxon>
        <taxon>Halieaceae</taxon>
        <taxon>Parahaliea</taxon>
    </lineage>
</organism>
<keyword evidence="2 5" id="KW-0436">Ligase</keyword>
<dbReference type="InterPro" id="IPR045851">
    <property type="entry name" value="AMP-bd_C_sf"/>
</dbReference>
<dbReference type="AlphaFoldDB" id="A0A939DFU4"/>
<dbReference type="Pfam" id="PF13193">
    <property type="entry name" value="AMP-binding_C"/>
    <property type="match status" value="1"/>
</dbReference>
<keyword evidence="6" id="KW-1185">Reference proteome</keyword>
<dbReference type="Gene3D" id="3.40.50.12780">
    <property type="entry name" value="N-terminal domain of ligase-like"/>
    <property type="match status" value="1"/>
</dbReference>
<evidence type="ECO:0000256" key="2">
    <source>
        <dbReference type="ARBA" id="ARBA00022598"/>
    </source>
</evidence>
<feature type="domain" description="AMP-dependent synthetase/ligase" evidence="3">
    <location>
        <begin position="9"/>
        <end position="374"/>
    </location>
</feature>
<dbReference type="PANTHER" id="PTHR43767">
    <property type="entry name" value="LONG-CHAIN-FATTY-ACID--COA LIGASE"/>
    <property type="match status" value="1"/>
</dbReference>
<gene>
    <name evidence="5" type="ORF">JYP50_12950</name>
</gene>
<dbReference type="InterPro" id="IPR025110">
    <property type="entry name" value="AMP-bd_C"/>
</dbReference>
<proteinExistence type="inferred from homology"/>
<dbReference type="FunFam" id="3.30.300.30:FF:000008">
    <property type="entry name" value="2,3-dihydroxybenzoate-AMP ligase"/>
    <property type="match status" value="1"/>
</dbReference>
<name>A0A939DFU4_9GAMM</name>
<dbReference type="InterPro" id="IPR050237">
    <property type="entry name" value="ATP-dep_AMP-bd_enzyme"/>
</dbReference>
<dbReference type="NCBIfam" id="NF004837">
    <property type="entry name" value="PRK06187.1"/>
    <property type="match status" value="1"/>
</dbReference>
<feature type="domain" description="AMP-binding enzyme C-terminal" evidence="4">
    <location>
        <begin position="424"/>
        <end position="499"/>
    </location>
</feature>
<evidence type="ECO:0000313" key="6">
    <source>
        <dbReference type="Proteomes" id="UP000664303"/>
    </source>
</evidence>
<reference evidence="5" key="1">
    <citation type="submission" date="2021-02" db="EMBL/GenBank/DDBJ databases">
        <title>PHA producing bacteria isolated from coastal sediment in Guangdong, Shenzhen.</title>
        <authorList>
            <person name="Zheng W."/>
            <person name="Yu S."/>
            <person name="Huang Y."/>
        </authorList>
    </citation>
    <scope>NUCLEOTIDE SEQUENCE</scope>
    <source>
        <strain evidence="5">TN14-10</strain>
    </source>
</reference>
<protein>
    <submittedName>
        <fullName evidence="5">Long-chain-fatty-acid--CoA ligase</fullName>
    </submittedName>
</protein>
<dbReference type="PANTHER" id="PTHR43767:SF1">
    <property type="entry name" value="NONRIBOSOMAL PEPTIDE SYNTHASE PES1 (EUROFUNG)-RELATED"/>
    <property type="match status" value="1"/>
</dbReference>
<sequence>MRIHNFVEYYARNYPDSPAITRGTRTLNYSQLDAMANRLANGLLEKGVEKGDRVAVVGENGEQHLAMILACAKIGAITVELNYRLATPEIAYIIKDSAPRILLFIGGDMSQLCQELQDLLPADIVQLFSEVPNRDDWLDWLNALPSTSPGIEVDACDGVLQMYTSGTTGNPKGVVMSHGNMVAGGLQNLVAKAVKAGPGSADLICAPFFHIGGAGAALVALYTGAHVILHKTFDPEAVVNDIESYPISSIFLVPAMIMAILSLPDIESRDFSKLNHIFYGASPITEQVLRRAIEVFQTDFTQMYGMTESSGAGLNLGPSDHLRALKGNPGLLGSCGRPNVGVEVMIADSDGNEVPTGEIGEVYLKSDTIMIGYHNLPEETKATLVNGWLKTGDSGCMDAQGYVYLKDRIKDMVVSGAENIYPIEVENVLSLHPAVKDVAVIGVPDDKFGEALLACIVTQQQCDLDVEAMIGHCRGKIAGYKIPRQLKLYSELPRSPTGKVLKKELRAPFWNSMDRSIG</sequence>